<organism evidence="11 12">
    <name type="scientific">candidate division WOR-3 bacterium</name>
    <dbReference type="NCBI Taxonomy" id="2052148"/>
    <lineage>
        <taxon>Bacteria</taxon>
        <taxon>Bacteria division WOR-3</taxon>
    </lineage>
</organism>
<dbReference type="EC" id="2.7.13.3" evidence="2"/>
<feature type="transmembrane region" description="Helical" evidence="7">
    <location>
        <begin position="12"/>
        <end position="29"/>
    </location>
</feature>
<dbReference type="EMBL" id="VGIR01000004">
    <property type="protein sequence ID" value="MBM3330487.1"/>
    <property type="molecule type" value="Genomic_DNA"/>
</dbReference>
<evidence type="ECO:0000256" key="1">
    <source>
        <dbReference type="ARBA" id="ARBA00000085"/>
    </source>
</evidence>
<dbReference type="GO" id="GO:0007234">
    <property type="term" value="P:osmosensory signaling via phosphorelay pathway"/>
    <property type="evidence" value="ECO:0007669"/>
    <property type="project" value="TreeGrafter"/>
</dbReference>
<keyword evidence="6 7" id="KW-0472">Membrane</keyword>
<dbReference type="InterPro" id="IPR001610">
    <property type="entry name" value="PAC"/>
</dbReference>
<evidence type="ECO:0000256" key="3">
    <source>
        <dbReference type="ARBA" id="ARBA00022553"/>
    </source>
</evidence>
<feature type="transmembrane region" description="Helical" evidence="7">
    <location>
        <begin position="36"/>
        <end position="53"/>
    </location>
</feature>
<dbReference type="InterPro" id="IPR003661">
    <property type="entry name" value="HisK_dim/P_dom"/>
</dbReference>
<feature type="transmembrane region" description="Helical" evidence="7">
    <location>
        <begin position="103"/>
        <end position="122"/>
    </location>
</feature>
<keyword evidence="7" id="KW-0812">Transmembrane</keyword>
<dbReference type="Gene3D" id="3.30.450.20">
    <property type="entry name" value="PAS domain"/>
    <property type="match status" value="1"/>
</dbReference>
<dbReference type="SMART" id="SM00388">
    <property type="entry name" value="HisKA"/>
    <property type="match status" value="1"/>
</dbReference>
<dbReference type="PANTHER" id="PTHR42878:SF15">
    <property type="entry name" value="BACTERIOPHYTOCHROME"/>
    <property type="match status" value="1"/>
</dbReference>
<dbReference type="Pfam" id="PF00512">
    <property type="entry name" value="HisKA"/>
    <property type="match status" value="1"/>
</dbReference>
<feature type="transmembrane region" description="Helical" evidence="7">
    <location>
        <begin position="150"/>
        <end position="168"/>
    </location>
</feature>
<dbReference type="GO" id="GO:0000156">
    <property type="term" value="F:phosphorelay response regulator activity"/>
    <property type="evidence" value="ECO:0007669"/>
    <property type="project" value="TreeGrafter"/>
</dbReference>
<dbReference type="InterPro" id="IPR036890">
    <property type="entry name" value="HATPase_C_sf"/>
</dbReference>
<evidence type="ECO:0000259" key="8">
    <source>
        <dbReference type="PROSITE" id="PS50109"/>
    </source>
</evidence>
<evidence type="ECO:0000256" key="6">
    <source>
        <dbReference type="ARBA" id="ARBA00023136"/>
    </source>
</evidence>
<dbReference type="NCBIfam" id="TIGR00229">
    <property type="entry name" value="sensory_box"/>
    <property type="match status" value="1"/>
</dbReference>
<keyword evidence="7" id="KW-1133">Transmembrane helix</keyword>
<dbReference type="Pfam" id="PF02518">
    <property type="entry name" value="HATPase_c"/>
    <property type="match status" value="1"/>
</dbReference>
<feature type="transmembrane region" description="Helical" evidence="7">
    <location>
        <begin position="68"/>
        <end position="91"/>
    </location>
</feature>
<evidence type="ECO:0000256" key="4">
    <source>
        <dbReference type="ARBA" id="ARBA00022679"/>
    </source>
</evidence>
<dbReference type="InterPro" id="IPR003594">
    <property type="entry name" value="HATPase_dom"/>
</dbReference>
<dbReference type="GO" id="GO:0016020">
    <property type="term" value="C:membrane"/>
    <property type="evidence" value="ECO:0007669"/>
    <property type="project" value="UniProtKB-SubCell"/>
</dbReference>
<evidence type="ECO:0000256" key="7">
    <source>
        <dbReference type="SAM" id="Phobius"/>
    </source>
</evidence>
<dbReference type="SMART" id="SM00091">
    <property type="entry name" value="PAS"/>
    <property type="match status" value="1"/>
</dbReference>
<comment type="caution">
    <text evidence="11">The sequence shown here is derived from an EMBL/GenBank/DDBJ whole genome shotgun (WGS) entry which is preliminary data.</text>
</comment>
<dbReference type="InterPro" id="IPR000014">
    <property type="entry name" value="PAS"/>
</dbReference>
<dbReference type="PRINTS" id="PR00344">
    <property type="entry name" value="BCTRLSENSOR"/>
</dbReference>
<dbReference type="InterPro" id="IPR005467">
    <property type="entry name" value="His_kinase_dom"/>
</dbReference>
<dbReference type="SMART" id="SM00387">
    <property type="entry name" value="HATPase_c"/>
    <property type="match status" value="1"/>
</dbReference>
<accession>A0A937XCI6</accession>
<protein>
    <recommendedName>
        <fullName evidence="2">histidine kinase</fullName>
        <ecNumber evidence="2">2.7.13.3</ecNumber>
    </recommendedName>
</protein>
<dbReference type="InterPro" id="IPR036097">
    <property type="entry name" value="HisK_dim/P_sf"/>
</dbReference>
<evidence type="ECO:0000256" key="5">
    <source>
        <dbReference type="ARBA" id="ARBA00022777"/>
    </source>
</evidence>
<dbReference type="SMART" id="SM00086">
    <property type="entry name" value="PAC"/>
    <property type="match status" value="1"/>
</dbReference>
<feature type="domain" description="PAS" evidence="9">
    <location>
        <begin position="238"/>
        <end position="293"/>
    </location>
</feature>
<feature type="transmembrane region" description="Helical" evidence="7">
    <location>
        <begin position="213"/>
        <end position="233"/>
    </location>
</feature>
<dbReference type="InterPro" id="IPR035965">
    <property type="entry name" value="PAS-like_dom_sf"/>
</dbReference>
<dbReference type="PROSITE" id="PS50109">
    <property type="entry name" value="HIS_KIN"/>
    <property type="match status" value="1"/>
</dbReference>
<dbReference type="GO" id="GO:0030295">
    <property type="term" value="F:protein kinase activator activity"/>
    <property type="evidence" value="ECO:0007669"/>
    <property type="project" value="TreeGrafter"/>
</dbReference>
<dbReference type="SUPFAM" id="SSF55785">
    <property type="entry name" value="PYP-like sensor domain (PAS domain)"/>
    <property type="match status" value="1"/>
</dbReference>
<proteinExistence type="predicted"/>
<name>A0A937XCI6_UNCW3</name>
<feature type="domain" description="PAC" evidence="10">
    <location>
        <begin position="309"/>
        <end position="361"/>
    </location>
</feature>
<dbReference type="PROSITE" id="PS50112">
    <property type="entry name" value="PAS"/>
    <property type="match status" value="1"/>
</dbReference>
<feature type="transmembrane region" description="Helical" evidence="7">
    <location>
        <begin position="180"/>
        <end position="201"/>
    </location>
</feature>
<evidence type="ECO:0000259" key="10">
    <source>
        <dbReference type="PROSITE" id="PS50113"/>
    </source>
</evidence>
<gene>
    <name evidence="11" type="ORF">FJY68_01390</name>
</gene>
<dbReference type="InterPro" id="IPR004358">
    <property type="entry name" value="Sig_transdc_His_kin-like_C"/>
</dbReference>
<evidence type="ECO:0000259" key="9">
    <source>
        <dbReference type="PROSITE" id="PS50112"/>
    </source>
</evidence>
<dbReference type="PROSITE" id="PS50113">
    <property type="entry name" value="PAC"/>
    <property type="match status" value="1"/>
</dbReference>
<dbReference type="Gene3D" id="3.30.565.10">
    <property type="entry name" value="Histidine kinase-like ATPase, C-terminal domain"/>
    <property type="match status" value="1"/>
</dbReference>
<dbReference type="InterPro" id="IPR000700">
    <property type="entry name" value="PAS-assoc_C"/>
</dbReference>
<comment type="catalytic activity">
    <reaction evidence="1">
        <text>ATP + protein L-histidine = ADP + protein N-phospho-L-histidine.</text>
        <dbReference type="EC" id="2.7.13.3"/>
    </reaction>
</comment>
<dbReference type="CDD" id="cd00082">
    <property type="entry name" value="HisKA"/>
    <property type="match status" value="1"/>
</dbReference>
<sequence>MIESRTVTPMTLVYALALAAYLSLAVRVLRRRPRTLLHWLCAAVLVALALWSVEDIVHGMPDAPRDLVWLFGYVGSLGWVGFASVYLAFAMVLTRRLKLLRSWLFWPVLVVPPALIICAQLAGKLTADYDRSVYGWRTVWAKTAWVPSYYAYYGLYTLAALFLIFKLWQSAKTYRERRQTGLILSTSLITLVLGTVTDVVLPQFTYLGIPDLAGALCLIWAGGLYLAVTRYGLMSVTPQRAAREIIATMADALLLLTPEGEIAIANQGAADLFGREIQGLRGQKAEQFFVLPDLFRQTFIRVGDGVALSALDLECQGQGGRIVPVSVSSRLMRDKGGETVGSVWVIRDVTARHEAEQRQAHLLRQVEAANQDLADFAHVVAHDLKNPLCAVLGFAGPLTAADVRLSDKDVSESLQAIGQSARKMSSIIDELLLLAEVREAEVEKQPVEMAAIVSGALQRLSHMTKEYAPEIVLPETWPVALGHGPWIEEVWANYLSNAMKYGGRPPRLELGAAAAAGEVRFWVRDNGPGLTPEQQSRLFMPFTRLHQVRTTGQGLGLSIVRRIMEKLGGETWIESEPGSGSRFGFTLPASMCAGRCTGRPTKLQVDIDEQ</sequence>
<reference evidence="11" key="1">
    <citation type="submission" date="2019-03" db="EMBL/GenBank/DDBJ databases">
        <title>Lake Tanganyika Metagenome-Assembled Genomes (MAGs).</title>
        <authorList>
            <person name="Tran P."/>
        </authorList>
    </citation>
    <scope>NUCLEOTIDE SEQUENCE</scope>
    <source>
        <strain evidence="11">K_DeepCast_150m_m2_040</strain>
    </source>
</reference>
<keyword evidence="4" id="KW-0808">Transferase</keyword>
<dbReference type="CDD" id="cd00130">
    <property type="entry name" value="PAS"/>
    <property type="match status" value="1"/>
</dbReference>
<evidence type="ECO:0000313" key="11">
    <source>
        <dbReference type="EMBL" id="MBM3330487.1"/>
    </source>
</evidence>
<dbReference type="AlphaFoldDB" id="A0A937XCI6"/>
<keyword evidence="3" id="KW-0597">Phosphoprotein</keyword>
<dbReference type="Pfam" id="PF13426">
    <property type="entry name" value="PAS_9"/>
    <property type="match status" value="1"/>
</dbReference>
<evidence type="ECO:0000313" key="12">
    <source>
        <dbReference type="Proteomes" id="UP000779900"/>
    </source>
</evidence>
<dbReference type="SUPFAM" id="SSF55874">
    <property type="entry name" value="ATPase domain of HSP90 chaperone/DNA topoisomerase II/histidine kinase"/>
    <property type="match status" value="1"/>
</dbReference>
<dbReference type="Proteomes" id="UP000779900">
    <property type="component" value="Unassembled WGS sequence"/>
</dbReference>
<feature type="domain" description="Histidine kinase" evidence="8">
    <location>
        <begin position="379"/>
        <end position="591"/>
    </location>
</feature>
<evidence type="ECO:0000256" key="2">
    <source>
        <dbReference type="ARBA" id="ARBA00012438"/>
    </source>
</evidence>
<dbReference type="SUPFAM" id="SSF47384">
    <property type="entry name" value="Homodimeric domain of signal transducing histidine kinase"/>
    <property type="match status" value="1"/>
</dbReference>
<keyword evidence="5" id="KW-0418">Kinase</keyword>
<dbReference type="PANTHER" id="PTHR42878">
    <property type="entry name" value="TWO-COMPONENT HISTIDINE KINASE"/>
    <property type="match status" value="1"/>
</dbReference>
<dbReference type="Gene3D" id="1.10.287.130">
    <property type="match status" value="1"/>
</dbReference>
<dbReference type="GO" id="GO:0000155">
    <property type="term" value="F:phosphorelay sensor kinase activity"/>
    <property type="evidence" value="ECO:0007669"/>
    <property type="project" value="InterPro"/>
</dbReference>
<dbReference type="InterPro" id="IPR050351">
    <property type="entry name" value="BphY/WalK/GraS-like"/>
</dbReference>